<proteinExistence type="predicted"/>
<accession>A0AC61PPB3</accession>
<sequence>MNSVLGILVALIMAFSSIGGTPVQTEGPVSFDAKISLDAQSLLNLAGAGASVPEETEKTITVVSDILDALTVKGVADKDAGEINLYAGNDLLLSLGARNTEEGMRIASSLLGSQVILISAEMMQASRQQIMASAQGMNLQALVDALKNLDEEQLKKDYIEICGNIVKAVEEKKGETENGSFTVDGLTFTAKTPVNITYTELMTVTLNGLKELVTKDYMKPVIEALNSDQDLASSIDESIKRLNDQPEEEKPELQVTAYSDEKGNTYNVYDMTQVQKTEATETDTAETVNLHLGNGKVDGQDKGCLTFTMKKGGADMTWTRAEDGSVNVAAKVDDGKDTAYITYVKDNAGKAEMNCKIKSAGTDAMIVAKTEPAENERTQYSMEVFFGNTEKALLTITGTAGKGGETVSVFEGDGIGAIPVEKFSDGEDQTFTTQMTMTLATNALKAMNTLVKNLPDESAAWVNNQLTQLMNPKTKTP</sequence>
<dbReference type="EMBL" id="FWXZ01000007">
    <property type="protein sequence ID" value="SMC82779.1"/>
    <property type="molecule type" value="Genomic_DNA"/>
</dbReference>
<evidence type="ECO:0000313" key="2">
    <source>
        <dbReference type="Proteomes" id="UP000192328"/>
    </source>
</evidence>
<comment type="caution">
    <text evidence="1">The sequence shown here is derived from an EMBL/GenBank/DDBJ whole genome shotgun (WGS) entry which is preliminary data.</text>
</comment>
<keyword evidence="2" id="KW-1185">Reference proteome</keyword>
<evidence type="ECO:0000313" key="1">
    <source>
        <dbReference type="EMBL" id="SMC82779.1"/>
    </source>
</evidence>
<dbReference type="Proteomes" id="UP000192328">
    <property type="component" value="Unassembled WGS sequence"/>
</dbReference>
<gene>
    <name evidence="1" type="ORF">SAMN06297397_2724</name>
</gene>
<protein>
    <submittedName>
        <fullName evidence="1">Uncharacterized protein</fullName>
    </submittedName>
</protein>
<organism evidence="1 2">
    <name type="scientific">Aristaeella lactis</name>
    <dbReference type="NCBI Taxonomy" id="3046383"/>
    <lineage>
        <taxon>Bacteria</taxon>
        <taxon>Bacillati</taxon>
        <taxon>Bacillota</taxon>
        <taxon>Clostridia</taxon>
        <taxon>Eubacteriales</taxon>
        <taxon>Aristaeellaceae</taxon>
        <taxon>Aristaeella</taxon>
    </lineage>
</organism>
<name>A0AC61PPB3_9FIRM</name>
<reference evidence="1" key="1">
    <citation type="submission" date="2017-04" db="EMBL/GenBank/DDBJ databases">
        <authorList>
            <person name="Varghese N."/>
            <person name="Submissions S."/>
        </authorList>
    </citation>
    <scope>NUCLEOTIDE SEQUENCE</scope>
    <source>
        <strain evidence="1">WTE2008</strain>
    </source>
</reference>